<dbReference type="InterPro" id="IPR047992">
    <property type="entry name" value="BREX_PglZ"/>
</dbReference>
<gene>
    <name evidence="5" type="primary">pglZ</name>
    <name evidence="5" type="ORF">MRBLWS13_003433</name>
</gene>
<evidence type="ECO:0000259" key="3">
    <source>
        <dbReference type="Pfam" id="PF25862"/>
    </source>
</evidence>
<protein>
    <submittedName>
        <fullName evidence="5">BREX-2 system phosphatase PglZ</fullName>
    </submittedName>
</protein>
<proteinExistence type="predicted"/>
<feature type="region of interest" description="Disordered" evidence="1">
    <location>
        <begin position="679"/>
        <end position="703"/>
    </location>
</feature>
<dbReference type="InterPro" id="IPR058881">
    <property type="entry name" value="PglZ_2nd"/>
</dbReference>
<evidence type="ECO:0000256" key="1">
    <source>
        <dbReference type="SAM" id="MobiDB-lite"/>
    </source>
</evidence>
<dbReference type="EMBL" id="CP151632">
    <property type="protein sequence ID" value="WZO35726.1"/>
    <property type="molecule type" value="Genomic_DNA"/>
</dbReference>
<dbReference type="Pfam" id="PF25863">
    <property type="entry name" value="PglZ_C"/>
    <property type="match status" value="1"/>
</dbReference>
<evidence type="ECO:0000259" key="4">
    <source>
        <dbReference type="Pfam" id="PF25863"/>
    </source>
</evidence>
<sequence length="919" mass="97882">MTVTVSSRPQATLPVVRSLLDKASRGGTVQTGVLGLRAPASWPGPDEFQFGDFKVRVAPCVSALAVREALRSRRDGGWLVILTERDENELGVGITSHFYGGVLRNPDPWDAVRDQFGATRIDRRLVVHPRARDLAAGILAAKGDAPWPPARAGFLTLDHVCVAVANRQLGLSDLSESVAPEEVLGWAAGSGRAALLKDLRQVAGEPLADTVIEWLASRCGKAAPLVSHLLRSERVEDVVPLGLAGRAVLACHPGSEPWVLLRVQQLNLSNITADQLSALVAPAEEVTRTLLSRSDDPSARQTGRVLARADGLVDELRAGSGVDASIYLRSSLTSRLAALGEALRRAVARSAAKALASSPDAPLADPQALASIESAAGRVQAHALAAHRDEFRVERAIAGVRLARWLASDSGTVQDVGQALLRHRDTDAWVDRAYSDAWRGVDEDSLSQGLRAIIAAARLRRSKHDIEFAAGIAAQIVANGHLPEDVLPIEEVLARVVAPLAKQPLPVLLIVADGMSAAVATEIIDDIERRYDTWLECLPKGRNRRSVVVSALPSLTEVSRCSLLSGALVTGQQDAERSGFSSFMRAHGLTSALFHKLSLETSGAGFALSPDVGTAVDNIDGISVVACVLNTIDDALDRSDPGIDWTADAVSHLRPLLERARRAGRTVVLTSDHGHVVERREGRSISVGPTSSNRSRPAEGGPAAAVGEVRIAGDRVLMHDGDAILAVDELLRYGPLKAGYHGGAAPAEVVVPLHVLTPGEPPSGWVLAPPQQPLWWNSPVAAEVIERAETTVRPPTLLPRTQAPTLFDEIEQTSQDDLAAKVIASTTFAEQRKRAQRVTLSDEQIAAVLRHLIASPGNRIDQATAAIALGVPVVRLSGALPMAQRLLNVEQYPVLDRDADGVTVVLDLDLLKEQFGVSA</sequence>
<evidence type="ECO:0000259" key="2">
    <source>
        <dbReference type="Pfam" id="PF25861"/>
    </source>
</evidence>
<feature type="domain" description="Alkaline phosphatase-like protein PglZ second" evidence="2">
    <location>
        <begin position="182"/>
        <end position="325"/>
    </location>
</feature>
<name>A0AAU6SFQ0_9MICO</name>
<dbReference type="Pfam" id="PF08665">
    <property type="entry name" value="PglZ"/>
    <property type="match status" value="1"/>
</dbReference>
<reference evidence="5" key="1">
    <citation type="submission" date="2024-04" db="EMBL/GenBank/DDBJ databases">
        <authorList>
            <person name="Roder T."/>
            <person name="Oberhansli S."/>
            <person name="Kreuzer M."/>
        </authorList>
    </citation>
    <scope>NUCLEOTIDE SEQUENCE</scope>
    <source>
        <strain evidence="5">LWS13-1.2</strain>
    </source>
</reference>
<feature type="domain" description="Alkaline phosphatase-like protein PglZ N-terminal" evidence="3">
    <location>
        <begin position="15"/>
        <end position="105"/>
    </location>
</feature>
<dbReference type="AlphaFoldDB" id="A0AAU6SFQ0"/>
<feature type="domain" description="Alkaline phosphatase-like protein PglZ C-terminal" evidence="4">
    <location>
        <begin position="814"/>
        <end position="916"/>
    </location>
</feature>
<dbReference type="Pfam" id="PF25862">
    <property type="entry name" value="PglZ_1st"/>
    <property type="match status" value="1"/>
</dbReference>
<dbReference type="InterPro" id="IPR017850">
    <property type="entry name" value="Alkaline_phosphatase_core_sf"/>
</dbReference>
<dbReference type="SUPFAM" id="SSF53649">
    <property type="entry name" value="Alkaline phosphatase-like"/>
    <property type="match status" value="1"/>
</dbReference>
<dbReference type="Pfam" id="PF25861">
    <property type="entry name" value="PglZ_2nd"/>
    <property type="match status" value="1"/>
</dbReference>
<evidence type="ECO:0000313" key="5">
    <source>
        <dbReference type="EMBL" id="WZO35726.1"/>
    </source>
</evidence>
<dbReference type="InterPro" id="IPR058882">
    <property type="entry name" value="PglZ_C"/>
</dbReference>
<accession>A0AAU6SFQ0</accession>
<organism evidence="5">
    <name type="scientific">Microbacterium sp. LWS13-1.2</name>
    <dbReference type="NCBI Taxonomy" id="3135264"/>
    <lineage>
        <taxon>Bacteria</taxon>
        <taxon>Bacillati</taxon>
        <taxon>Actinomycetota</taxon>
        <taxon>Actinomycetes</taxon>
        <taxon>Micrococcales</taxon>
        <taxon>Microbacteriaceae</taxon>
        <taxon>Microbacterium</taxon>
    </lineage>
</organism>
<dbReference type="NCBIfam" id="NF033446">
    <property type="entry name" value="BREX_PglZ_2"/>
    <property type="match status" value="1"/>
</dbReference>
<dbReference type="InterPro" id="IPR058880">
    <property type="entry name" value="PglZ_N"/>
</dbReference>